<feature type="region of interest" description="Disordered" evidence="1">
    <location>
        <begin position="1"/>
        <end position="20"/>
    </location>
</feature>
<organism evidence="2 3">
    <name type="scientific">Eumeta variegata</name>
    <name type="common">Bagworm moth</name>
    <name type="synonym">Eumeta japonica</name>
    <dbReference type="NCBI Taxonomy" id="151549"/>
    <lineage>
        <taxon>Eukaryota</taxon>
        <taxon>Metazoa</taxon>
        <taxon>Ecdysozoa</taxon>
        <taxon>Arthropoda</taxon>
        <taxon>Hexapoda</taxon>
        <taxon>Insecta</taxon>
        <taxon>Pterygota</taxon>
        <taxon>Neoptera</taxon>
        <taxon>Endopterygota</taxon>
        <taxon>Lepidoptera</taxon>
        <taxon>Glossata</taxon>
        <taxon>Ditrysia</taxon>
        <taxon>Tineoidea</taxon>
        <taxon>Psychidae</taxon>
        <taxon>Oiketicinae</taxon>
        <taxon>Eumeta</taxon>
    </lineage>
</organism>
<comment type="caution">
    <text evidence="2">The sequence shown here is derived from an EMBL/GenBank/DDBJ whole genome shotgun (WGS) entry which is preliminary data.</text>
</comment>
<evidence type="ECO:0000256" key="1">
    <source>
        <dbReference type="SAM" id="MobiDB-lite"/>
    </source>
</evidence>
<feature type="region of interest" description="Disordered" evidence="1">
    <location>
        <begin position="90"/>
        <end position="116"/>
    </location>
</feature>
<keyword evidence="3" id="KW-1185">Reference proteome</keyword>
<feature type="compositionally biased region" description="Low complexity" evidence="1">
    <location>
        <begin position="105"/>
        <end position="116"/>
    </location>
</feature>
<reference evidence="2 3" key="1">
    <citation type="journal article" date="2019" name="Commun. Biol.">
        <title>The bagworm genome reveals a unique fibroin gene that provides high tensile strength.</title>
        <authorList>
            <person name="Kono N."/>
            <person name="Nakamura H."/>
            <person name="Ohtoshi R."/>
            <person name="Tomita M."/>
            <person name="Numata K."/>
            <person name="Arakawa K."/>
        </authorList>
    </citation>
    <scope>NUCLEOTIDE SEQUENCE [LARGE SCALE GENOMIC DNA]</scope>
</reference>
<name>A0A4C1YC48_EUMVA</name>
<evidence type="ECO:0000313" key="3">
    <source>
        <dbReference type="Proteomes" id="UP000299102"/>
    </source>
</evidence>
<proteinExistence type="predicted"/>
<evidence type="ECO:0000313" key="2">
    <source>
        <dbReference type="EMBL" id="GBP73656.1"/>
    </source>
</evidence>
<sequence>MFLPKDSGNILSESEHAEAKPVSLRSLIIRSSSSIVLQTDGLPKRVGSPVRLVTRFVQPHGVSSSPDRYRPQVRAGRSLIGDSYSNVRRPLVSDVPDHRRPSRGPRPFFPSRLSSA</sequence>
<dbReference type="EMBL" id="BGZK01001182">
    <property type="protein sequence ID" value="GBP73656.1"/>
    <property type="molecule type" value="Genomic_DNA"/>
</dbReference>
<protein>
    <submittedName>
        <fullName evidence="2">Uncharacterized protein</fullName>
    </submittedName>
</protein>
<gene>
    <name evidence="2" type="ORF">EVAR_103937_1</name>
</gene>
<dbReference type="AlphaFoldDB" id="A0A4C1YC48"/>
<dbReference type="Proteomes" id="UP000299102">
    <property type="component" value="Unassembled WGS sequence"/>
</dbReference>
<accession>A0A4C1YC48</accession>